<sequence>MEDAAEAVVPLRPGFDINLRGFDRKQVIEHIELLEDQLRMVTIDRNEAVQLNNDLRKLYDETRRALDEAEQRLKRIESSDTGLPAASQRVQNMLSIAEEEVQTLREKAKRQAEVIRKSAETEARELISQAEQTASEIRAECTELINDIDERRKQLHREHEQKASDIRRREQRMRAAIRDEYKKTMSAAQEEIERLREETEQACQQRKEEAERLYQKTMEEIRAEQAELAELRNSVLGALSMAKETLDTSVDALRHRTEALQQEGGPAEGEADKAPTAQAVVPEQREGIRSFLIPFEPEHHTNGATPPADPTGTARQS</sequence>
<keyword evidence="1" id="KW-0175">Coiled coil</keyword>
<dbReference type="STRING" id="28042.GU90_11430"/>
<dbReference type="AlphaFoldDB" id="A0A073AXG2"/>
<evidence type="ECO:0000313" key="4">
    <source>
        <dbReference type="Proteomes" id="UP000031419"/>
    </source>
</evidence>
<feature type="coiled-coil region" evidence="1">
    <location>
        <begin position="48"/>
        <end position="147"/>
    </location>
</feature>
<dbReference type="eggNOG" id="COG2268">
    <property type="taxonomic scope" value="Bacteria"/>
</dbReference>
<dbReference type="OrthoDB" id="5196905at2"/>
<reference evidence="3 4" key="1">
    <citation type="submission" date="2014-06" db="EMBL/GenBank/DDBJ databases">
        <title>Saccharopolyspora rectivirgula DSM-43113 Genome sequencing.</title>
        <authorList>
            <person name="Barrera C."/>
            <person name="Millon L."/>
            <person name="Rognon B."/>
            <person name="Zaugg C."/>
            <person name="Monod M."/>
        </authorList>
    </citation>
    <scope>NUCLEOTIDE SEQUENCE [LARGE SCALE GENOMIC DNA]</scope>
    <source>
        <strain evidence="3 4">DSM 43113</strain>
    </source>
</reference>
<proteinExistence type="predicted"/>
<keyword evidence="4" id="KW-1185">Reference proteome</keyword>
<gene>
    <name evidence="3" type="ORF">GU90_11430</name>
</gene>
<dbReference type="EMBL" id="JNVU01000029">
    <property type="protein sequence ID" value="KEI44085.1"/>
    <property type="molecule type" value="Genomic_DNA"/>
</dbReference>
<feature type="region of interest" description="Disordered" evidence="2">
    <location>
        <begin position="260"/>
        <end position="281"/>
    </location>
</feature>
<comment type="caution">
    <text evidence="3">The sequence shown here is derived from an EMBL/GenBank/DDBJ whole genome shotgun (WGS) entry which is preliminary data.</text>
</comment>
<protein>
    <recommendedName>
        <fullName evidence="5">Cell division protein DivIVA</fullName>
    </recommendedName>
</protein>
<accession>A0A073AXG2</accession>
<evidence type="ECO:0000256" key="2">
    <source>
        <dbReference type="SAM" id="MobiDB-lite"/>
    </source>
</evidence>
<evidence type="ECO:0000313" key="3">
    <source>
        <dbReference type="EMBL" id="KEI44085.1"/>
    </source>
</evidence>
<evidence type="ECO:0000256" key="1">
    <source>
        <dbReference type="SAM" id="Coils"/>
    </source>
</evidence>
<dbReference type="Proteomes" id="UP000031419">
    <property type="component" value="Unassembled WGS sequence"/>
</dbReference>
<feature type="region of interest" description="Disordered" evidence="2">
    <location>
        <begin position="294"/>
        <end position="317"/>
    </location>
</feature>
<evidence type="ECO:0008006" key="5">
    <source>
        <dbReference type="Google" id="ProtNLM"/>
    </source>
</evidence>
<organism evidence="3 4">
    <name type="scientific">Saccharopolyspora rectivirgula</name>
    <dbReference type="NCBI Taxonomy" id="28042"/>
    <lineage>
        <taxon>Bacteria</taxon>
        <taxon>Bacillati</taxon>
        <taxon>Actinomycetota</taxon>
        <taxon>Actinomycetes</taxon>
        <taxon>Pseudonocardiales</taxon>
        <taxon>Pseudonocardiaceae</taxon>
        <taxon>Saccharopolyspora</taxon>
    </lineage>
</organism>
<name>A0A073AXG2_9PSEU</name>
<dbReference type="RefSeq" id="WP_029719916.1">
    <property type="nucleotide sequence ID" value="NZ_JAJUIW010000053.1"/>
</dbReference>